<dbReference type="HOGENOM" id="CLU_116290_0_2_0"/>
<dbReference type="PANTHER" id="PTHR39452:SF1">
    <property type="entry name" value="CHEY-P PHOSPHATASE CHEX"/>
    <property type="match status" value="1"/>
</dbReference>
<evidence type="ECO:0000256" key="1">
    <source>
        <dbReference type="ARBA" id="ARBA00022500"/>
    </source>
</evidence>
<sequence>MRADYINPFIQSLCTTFETMLSCEITRGQLYLREPNTALHDISGVIGLSGNAQGTVVLSLDKKVALAAASVLLMCEAEEINADVVDAVGELTNMVAGGAKAKLEEYQLSISLPSVVTGTGHEIRFPSNVTPICVPFNSPWGPLKIEVGLAAVQQLAGAH</sequence>
<accession>D2R467</accession>
<dbReference type="PANTHER" id="PTHR39452">
    <property type="entry name" value="CHEY-P PHOSPHATASE CHEX"/>
    <property type="match status" value="1"/>
</dbReference>
<keyword evidence="1" id="KW-0145">Chemotaxis</keyword>
<dbReference type="InterPro" id="IPR028051">
    <property type="entry name" value="CheX-like_dom"/>
</dbReference>
<dbReference type="Pfam" id="PF13690">
    <property type="entry name" value="CheX"/>
    <property type="match status" value="1"/>
</dbReference>
<dbReference type="CDD" id="cd17906">
    <property type="entry name" value="CheX"/>
    <property type="match status" value="1"/>
</dbReference>
<dbReference type="KEGG" id="psl:Psta_4268"/>
<reference evidence="3 4" key="1">
    <citation type="journal article" date="2009" name="Stand. Genomic Sci.">
        <title>Complete genome sequence of Pirellula staleyi type strain (ATCC 27377).</title>
        <authorList>
            <person name="Clum A."/>
            <person name="Tindall B.J."/>
            <person name="Sikorski J."/>
            <person name="Ivanova N."/>
            <person name="Mavrommatis K."/>
            <person name="Lucas S."/>
            <person name="Glavina del Rio T."/>
            <person name="Nolan M."/>
            <person name="Chen F."/>
            <person name="Tice H."/>
            <person name="Pitluck S."/>
            <person name="Cheng J.F."/>
            <person name="Chertkov O."/>
            <person name="Brettin T."/>
            <person name="Han C."/>
            <person name="Detter J.C."/>
            <person name="Kuske C."/>
            <person name="Bruce D."/>
            <person name="Goodwin L."/>
            <person name="Ovchinikova G."/>
            <person name="Pati A."/>
            <person name="Mikhailova N."/>
            <person name="Chen A."/>
            <person name="Palaniappan K."/>
            <person name="Land M."/>
            <person name="Hauser L."/>
            <person name="Chang Y.J."/>
            <person name="Jeffries C.D."/>
            <person name="Chain P."/>
            <person name="Rohde M."/>
            <person name="Goker M."/>
            <person name="Bristow J."/>
            <person name="Eisen J.A."/>
            <person name="Markowitz V."/>
            <person name="Hugenholtz P."/>
            <person name="Kyrpides N.C."/>
            <person name="Klenk H.P."/>
            <person name="Lapidus A."/>
        </authorList>
    </citation>
    <scope>NUCLEOTIDE SEQUENCE [LARGE SCALE GENOMIC DNA]</scope>
    <source>
        <strain evidence="4">ATCC 27377 / DSM 6068 / ICPB 4128</strain>
    </source>
</reference>
<feature type="domain" description="Chemotaxis phosphatase CheX-like" evidence="2">
    <location>
        <begin position="42"/>
        <end position="137"/>
    </location>
</feature>
<keyword evidence="4" id="KW-1185">Reference proteome</keyword>
<evidence type="ECO:0000259" key="2">
    <source>
        <dbReference type="Pfam" id="PF13690"/>
    </source>
</evidence>
<proteinExistence type="predicted"/>
<dbReference type="STRING" id="530564.Psta_4268"/>
<dbReference type="AlphaFoldDB" id="D2R467"/>
<dbReference type="InterPro" id="IPR038756">
    <property type="entry name" value="CheX-like"/>
</dbReference>
<evidence type="ECO:0000313" key="4">
    <source>
        <dbReference type="Proteomes" id="UP000001887"/>
    </source>
</evidence>
<name>D2R467_PIRSD</name>
<dbReference type="InterPro" id="IPR028976">
    <property type="entry name" value="CheC-like_sf"/>
</dbReference>
<dbReference type="OrthoDB" id="9790435at2"/>
<gene>
    <name evidence="3" type="ordered locus">Psta_4268</name>
</gene>
<dbReference type="GO" id="GO:0006935">
    <property type="term" value="P:chemotaxis"/>
    <property type="evidence" value="ECO:0007669"/>
    <property type="project" value="UniProtKB-KW"/>
</dbReference>
<evidence type="ECO:0000313" key="3">
    <source>
        <dbReference type="EMBL" id="ADB18916.1"/>
    </source>
</evidence>
<dbReference type="SUPFAM" id="SSF103039">
    <property type="entry name" value="CheC-like"/>
    <property type="match status" value="1"/>
</dbReference>
<dbReference type="Proteomes" id="UP000001887">
    <property type="component" value="Chromosome"/>
</dbReference>
<organism evidence="3 4">
    <name type="scientific">Pirellula staleyi (strain ATCC 27377 / DSM 6068 / ICPB 4128)</name>
    <name type="common">Pirella staleyi</name>
    <dbReference type="NCBI Taxonomy" id="530564"/>
    <lineage>
        <taxon>Bacteria</taxon>
        <taxon>Pseudomonadati</taxon>
        <taxon>Planctomycetota</taxon>
        <taxon>Planctomycetia</taxon>
        <taxon>Pirellulales</taxon>
        <taxon>Pirellulaceae</taxon>
        <taxon>Pirellula</taxon>
    </lineage>
</organism>
<dbReference type="eggNOG" id="COG1406">
    <property type="taxonomic scope" value="Bacteria"/>
</dbReference>
<dbReference type="Gene3D" id="3.40.1550.10">
    <property type="entry name" value="CheC-like"/>
    <property type="match status" value="1"/>
</dbReference>
<protein>
    <submittedName>
        <fullName evidence="3">Putative chemotaxis protein CheX</fullName>
    </submittedName>
</protein>
<dbReference type="EMBL" id="CP001848">
    <property type="protein sequence ID" value="ADB18916.1"/>
    <property type="molecule type" value="Genomic_DNA"/>
</dbReference>